<dbReference type="Proteomes" id="UP001062846">
    <property type="component" value="Chromosome 2"/>
</dbReference>
<protein>
    <submittedName>
        <fullName evidence="1">Uncharacterized protein</fullName>
    </submittedName>
</protein>
<evidence type="ECO:0000313" key="1">
    <source>
        <dbReference type="EMBL" id="KAI8567239.1"/>
    </source>
</evidence>
<dbReference type="EMBL" id="CM046389">
    <property type="protein sequence ID" value="KAI8567239.1"/>
    <property type="molecule type" value="Genomic_DNA"/>
</dbReference>
<sequence>MKATTIMSGGDTKGYSIQRIPPEILAGILSRLSVKSLCPLKCVSPSWNSLISSPYFAKTHLKQTSINKIFLVSDSEDLYSVDYADANPSTKKLDFPSVQHSPKWDKVWGSCNGLLLVYDNGYFPVLLNPTTGERKKLPTSVVLDSIINLDSKNHKPYIFRHGFGYDSSRDDYKVVMLLYPGKTDSVTMNNVAVLVHLLKTDAWRRIQDTHYHPLGLECYSGVQVNERLHWLCRRTGVSDGSKVIVAFNLSDEIFREVQLPTLFNDYDSLYLHMAVLGDCLCVIVCPLSYRNEVWMMKEYGVRESWTNFTINPGMDLLCLLAEDEYLMKTRGKLLDVLLQEKLVVYKPKKETLRDMVVPGIPPKCQHGITDHLCREPCLS</sequence>
<reference evidence="1" key="1">
    <citation type="submission" date="2022-02" db="EMBL/GenBank/DDBJ databases">
        <title>Plant Genome Project.</title>
        <authorList>
            <person name="Zhang R.-G."/>
        </authorList>
    </citation>
    <scope>NUCLEOTIDE SEQUENCE</scope>
    <source>
        <strain evidence="1">AT1</strain>
    </source>
</reference>
<keyword evidence="2" id="KW-1185">Reference proteome</keyword>
<accession>A0ACC0PQ31</accession>
<comment type="caution">
    <text evidence="1">The sequence shown here is derived from an EMBL/GenBank/DDBJ whole genome shotgun (WGS) entry which is preliminary data.</text>
</comment>
<organism evidence="1 2">
    <name type="scientific">Rhododendron molle</name>
    <name type="common">Chinese azalea</name>
    <name type="synonym">Azalea mollis</name>
    <dbReference type="NCBI Taxonomy" id="49168"/>
    <lineage>
        <taxon>Eukaryota</taxon>
        <taxon>Viridiplantae</taxon>
        <taxon>Streptophyta</taxon>
        <taxon>Embryophyta</taxon>
        <taxon>Tracheophyta</taxon>
        <taxon>Spermatophyta</taxon>
        <taxon>Magnoliopsida</taxon>
        <taxon>eudicotyledons</taxon>
        <taxon>Gunneridae</taxon>
        <taxon>Pentapetalae</taxon>
        <taxon>asterids</taxon>
        <taxon>Ericales</taxon>
        <taxon>Ericaceae</taxon>
        <taxon>Ericoideae</taxon>
        <taxon>Rhodoreae</taxon>
        <taxon>Rhododendron</taxon>
    </lineage>
</organism>
<gene>
    <name evidence="1" type="ORF">RHMOL_Rhmol02G0105500</name>
</gene>
<proteinExistence type="predicted"/>
<name>A0ACC0PQ31_RHOML</name>
<evidence type="ECO:0000313" key="2">
    <source>
        <dbReference type="Proteomes" id="UP001062846"/>
    </source>
</evidence>